<keyword evidence="2" id="KW-1185">Reference proteome</keyword>
<protein>
    <submittedName>
        <fullName evidence="1">Uncharacterized protein</fullName>
    </submittedName>
</protein>
<sequence>MINISSGNHLVDGRTDRHCKVKDIITTNILKKFHAEVLTRINSLTPGDYIALKNVLTKSCGGYGFQQTITIFKLVQDIIGTNLLTKFHDDWTINVASRENAKSPGGHVFKPTGIILKIVQDIIGTNLVTMFHEDQAINVASRVLTRKNALLHVGNIGTNLLTKFYDDRTSNVTSRVLTRKNALSPSGYVFQPTGIIFELVQNVNGTNLLTKFHHDQIINMASRKNVPSTGGHDFQATVTIFELVQPYRKNAPPNGSHVFQPNGNISKIIQDIIGTNLVTKSHEDRTINVVSRVLTSHIMKNTPPSSGHTINVASRVLTRKNAPPPGSHIFQPTGNIFKLIHDINGTNRVTKFRKDWTNNVASRVKNAHPHGGHVFNQLEPFLNSSKISLGQIFWPNFMMIGQKNVASRVLTRKNAPPPGGHVFQPTATIFKLVQDIIGTNLLTKFHDHQTINVYIRKNALLPGGHVFQPT</sequence>
<evidence type="ECO:0000313" key="1">
    <source>
        <dbReference type="EMBL" id="KAH3861074.1"/>
    </source>
</evidence>
<reference evidence="1" key="1">
    <citation type="journal article" date="2019" name="bioRxiv">
        <title>The Genome of the Zebra Mussel, Dreissena polymorpha: A Resource for Invasive Species Research.</title>
        <authorList>
            <person name="McCartney M.A."/>
            <person name="Auch B."/>
            <person name="Kono T."/>
            <person name="Mallez S."/>
            <person name="Zhang Y."/>
            <person name="Obille A."/>
            <person name="Becker A."/>
            <person name="Abrahante J.E."/>
            <person name="Garbe J."/>
            <person name="Badalamenti J.P."/>
            <person name="Herman A."/>
            <person name="Mangelson H."/>
            <person name="Liachko I."/>
            <person name="Sullivan S."/>
            <person name="Sone E.D."/>
            <person name="Koren S."/>
            <person name="Silverstein K.A.T."/>
            <person name="Beckman K.B."/>
            <person name="Gohl D.M."/>
        </authorList>
    </citation>
    <scope>NUCLEOTIDE SEQUENCE</scope>
    <source>
        <strain evidence="1">Duluth1</strain>
        <tissue evidence="1">Whole animal</tissue>
    </source>
</reference>
<proteinExistence type="predicted"/>
<dbReference type="AlphaFoldDB" id="A0A9D4RAF2"/>
<accession>A0A9D4RAF2</accession>
<reference evidence="1" key="2">
    <citation type="submission" date="2020-11" db="EMBL/GenBank/DDBJ databases">
        <authorList>
            <person name="McCartney M.A."/>
            <person name="Auch B."/>
            <person name="Kono T."/>
            <person name="Mallez S."/>
            <person name="Becker A."/>
            <person name="Gohl D.M."/>
            <person name="Silverstein K.A.T."/>
            <person name="Koren S."/>
            <person name="Bechman K.B."/>
            <person name="Herman A."/>
            <person name="Abrahante J.E."/>
            <person name="Garbe J."/>
        </authorList>
    </citation>
    <scope>NUCLEOTIDE SEQUENCE</scope>
    <source>
        <strain evidence="1">Duluth1</strain>
        <tissue evidence="1">Whole animal</tissue>
    </source>
</reference>
<evidence type="ECO:0000313" key="2">
    <source>
        <dbReference type="Proteomes" id="UP000828390"/>
    </source>
</evidence>
<organism evidence="1 2">
    <name type="scientific">Dreissena polymorpha</name>
    <name type="common">Zebra mussel</name>
    <name type="synonym">Mytilus polymorpha</name>
    <dbReference type="NCBI Taxonomy" id="45954"/>
    <lineage>
        <taxon>Eukaryota</taxon>
        <taxon>Metazoa</taxon>
        <taxon>Spiralia</taxon>
        <taxon>Lophotrochozoa</taxon>
        <taxon>Mollusca</taxon>
        <taxon>Bivalvia</taxon>
        <taxon>Autobranchia</taxon>
        <taxon>Heteroconchia</taxon>
        <taxon>Euheterodonta</taxon>
        <taxon>Imparidentia</taxon>
        <taxon>Neoheterodontei</taxon>
        <taxon>Myida</taxon>
        <taxon>Dreissenoidea</taxon>
        <taxon>Dreissenidae</taxon>
        <taxon>Dreissena</taxon>
    </lineage>
</organism>
<dbReference type="EMBL" id="JAIWYP010000002">
    <property type="protein sequence ID" value="KAH3861074.1"/>
    <property type="molecule type" value="Genomic_DNA"/>
</dbReference>
<gene>
    <name evidence="1" type="ORF">DPMN_024002</name>
</gene>
<name>A0A9D4RAF2_DREPO</name>
<comment type="caution">
    <text evidence="1">The sequence shown here is derived from an EMBL/GenBank/DDBJ whole genome shotgun (WGS) entry which is preliminary data.</text>
</comment>
<dbReference type="Proteomes" id="UP000828390">
    <property type="component" value="Unassembled WGS sequence"/>
</dbReference>